<dbReference type="Gene3D" id="2.60.120.10">
    <property type="entry name" value="Jelly Rolls"/>
    <property type="match status" value="1"/>
</dbReference>
<evidence type="ECO:0000259" key="5">
    <source>
        <dbReference type="Pfam" id="PF13545"/>
    </source>
</evidence>
<keyword evidence="4" id="KW-0804">Transcription</keyword>
<dbReference type="InterPro" id="IPR018490">
    <property type="entry name" value="cNMP-bd_dom_sf"/>
</dbReference>
<accession>A0ABP3AZF9</accession>
<dbReference type="Pfam" id="PF13545">
    <property type="entry name" value="HTH_Crp_2"/>
    <property type="match status" value="1"/>
</dbReference>
<keyword evidence="2" id="KW-0238">DNA-binding</keyword>
<keyword evidence="3" id="KW-0010">Activator</keyword>
<keyword evidence="7" id="KW-1185">Reference proteome</keyword>
<dbReference type="Gene3D" id="1.10.10.10">
    <property type="entry name" value="Winged helix-like DNA-binding domain superfamily/Winged helix DNA-binding domain"/>
    <property type="match status" value="1"/>
</dbReference>
<dbReference type="EMBL" id="AODF01000020">
    <property type="protein sequence ID" value="EUJ30975.1"/>
    <property type="molecule type" value="Genomic_DNA"/>
</dbReference>
<sequence length="187" mass="21664">MSPESYYIVKEGVVLVELLNSSSKVTQIIYLLTNMQGFGYEATDIAFVKKRALTDVTLYQIDREFMLDHFYVQPKFFHKMTDLISSLNENLMVITNMLNQKPEQKVRMALCIIIQLLSLDQDGNTFEMPSFITQSFIASFCRTKVTTVSETYKLLEKEQLIKITSRKVTILDYEELQNDMNSKALKV</sequence>
<evidence type="ECO:0000313" key="7">
    <source>
        <dbReference type="Proteomes" id="UP000019249"/>
    </source>
</evidence>
<name>A0ABP3AZF9_9LIST</name>
<dbReference type="InterPro" id="IPR014710">
    <property type="entry name" value="RmlC-like_jellyroll"/>
</dbReference>
<comment type="caution">
    <text evidence="6">The sequence shown here is derived from an EMBL/GenBank/DDBJ whole genome shotgun (WGS) entry which is preliminary data.</text>
</comment>
<dbReference type="Proteomes" id="UP000019249">
    <property type="component" value="Unassembled WGS sequence"/>
</dbReference>
<dbReference type="SUPFAM" id="SSF51206">
    <property type="entry name" value="cAMP-binding domain-like"/>
    <property type="match status" value="1"/>
</dbReference>
<protein>
    <recommendedName>
        <fullName evidence="5">HTH crp-type domain-containing protein</fullName>
    </recommendedName>
</protein>
<proteinExistence type="predicted"/>
<feature type="domain" description="HTH crp-type" evidence="5">
    <location>
        <begin position="116"/>
        <end position="177"/>
    </location>
</feature>
<dbReference type="RefSeq" id="WP_149023008.1">
    <property type="nucleotide sequence ID" value="NZ_AODF01000020.1"/>
</dbReference>
<gene>
    <name evidence="6" type="ORF">MFLO_09777</name>
</gene>
<evidence type="ECO:0000256" key="4">
    <source>
        <dbReference type="ARBA" id="ARBA00023163"/>
    </source>
</evidence>
<evidence type="ECO:0000256" key="3">
    <source>
        <dbReference type="ARBA" id="ARBA00023159"/>
    </source>
</evidence>
<evidence type="ECO:0000256" key="1">
    <source>
        <dbReference type="ARBA" id="ARBA00023015"/>
    </source>
</evidence>
<organism evidence="6 7">
    <name type="scientific">Listeria floridensis FSL S10-1187</name>
    <dbReference type="NCBI Taxonomy" id="1265817"/>
    <lineage>
        <taxon>Bacteria</taxon>
        <taxon>Bacillati</taxon>
        <taxon>Bacillota</taxon>
        <taxon>Bacilli</taxon>
        <taxon>Bacillales</taxon>
        <taxon>Listeriaceae</taxon>
        <taxon>Listeria</taxon>
    </lineage>
</organism>
<dbReference type="SUPFAM" id="SSF46785">
    <property type="entry name" value="Winged helix' DNA-binding domain"/>
    <property type="match status" value="1"/>
</dbReference>
<keyword evidence="1" id="KW-0805">Transcription regulation</keyword>
<evidence type="ECO:0000256" key="2">
    <source>
        <dbReference type="ARBA" id="ARBA00023125"/>
    </source>
</evidence>
<dbReference type="InterPro" id="IPR036388">
    <property type="entry name" value="WH-like_DNA-bd_sf"/>
</dbReference>
<dbReference type="InterPro" id="IPR012318">
    <property type="entry name" value="HTH_CRP"/>
</dbReference>
<reference evidence="6 7" key="1">
    <citation type="journal article" date="2014" name="Int. J. Syst. Evol. Microbiol.">
        <title>Listeria floridensis sp. nov., Listeria aquatica sp. nov., Listeria cornellensis sp. nov., Listeria riparia sp. nov. and Listeria grandensis sp. nov., from agricultural and natural environments.</title>
        <authorList>
            <person name="den Bakker H.C."/>
            <person name="Warchocki S."/>
            <person name="Wright E.M."/>
            <person name="Allred A.F."/>
            <person name="Ahlstrom C."/>
            <person name="Manuel C.S."/>
            <person name="Stasiewicz M.J."/>
            <person name="Burrell A."/>
            <person name="Roof S."/>
            <person name="Strawn L."/>
            <person name="Fortes E.D."/>
            <person name="Nightingale K.K."/>
            <person name="Kephart D."/>
            <person name="Wiedmann M."/>
        </authorList>
    </citation>
    <scope>NUCLEOTIDE SEQUENCE [LARGE SCALE GENOMIC DNA]</scope>
    <source>
        <strain evidence="6 7">FSL S10-1187</strain>
    </source>
</reference>
<dbReference type="InterPro" id="IPR036390">
    <property type="entry name" value="WH_DNA-bd_sf"/>
</dbReference>
<evidence type="ECO:0000313" key="6">
    <source>
        <dbReference type="EMBL" id="EUJ30975.1"/>
    </source>
</evidence>